<keyword evidence="1" id="KW-0732">Signal</keyword>
<dbReference type="AlphaFoldDB" id="A0AAD7GP32"/>
<feature type="signal peptide" evidence="1">
    <location>
        <begin position="1"/>
        <end position="20"/>
    </location>
</feature>
<gene>
    <name evidence="2" type="ORF">B0H17DRAFT_1052491</name>
</gene>
<evidence type="ECO:0000313" key="3">
    <source>
        <dbReference type="Proteomes" id="UP001221757"/>
    </source>
</evidence>
<feature type="chain" id="PRO_5042296939" evidence="1">
    <location>
        <begin position="21"/>
        <end position="192"/>
    </location>
</feature>
<sequence>MRYGLLSTCLAAALVHLAASASLPATAALEARVTPNTQDCVQYEKYIGIYDTTFSYSPACASVTSACLKENGTSIWSHPACVAAATCQGTTSVITLNQCQNHNVLVSSAIPNMAAAIYGNIVGDCASSGCPITQQNYIDFIYGAMSAAGVTTWPNSVDDVVTDWWNPIVKWAATGDSIPYGNFNDWLHWSNS</sequence>
<evidence type="ECO:0000256" key="1">
    <source>
        <dbReference type="SAM" id="SignalP"/>
    </source>
</evidence>
<keyword evidence="3" id="KW-1185">Reference proteome</keyword>
<evidence type="ECO:0000313" key="2">
    <source>
        <dbReference type="EMBL" id="KAJ7696933.1"/>
    </source>
</evidence>
<name>A0AAD7GP32_MYCRO</name>
<protein>
    <submittedName>
        <fullName evidence="2">Uncharacterized protein</fullName>
    </submittedName>
</protein>
<comment type="caution">
    <text evidence="2">The sequence shown here is derived from an EMBL/GenBank/DDBJ whole genome shotgun (WGS) entry which is preliminary data.</text>
</comment>
<proteinExistence type="predicted"/>
<reference evidence="2" key="1">
    <citation type="submission" date="2023-03" db="EMBL/GenBank/DDBJ databases">
        <title>Massive genome expansion in bonnet fungi (Mycena s.s.) driven by repeated elements and novel gene families across ecological guilds.</title>
        <authorList>
            <consortium name="Lawrence Berkeley National Laboratory"/>
            <person name="Harder C.B."/>
            <person name="Miyauchi S."/>
            <person name="Viragh M."/>
            <person name="Kuo A."/>
            <person name="Thoen E."/>
            <person name="Andreopoulos B."/>
            <person name="Lu D."/>
            <person name="Skrede I."/>
            <person name="Drula E."/>
            <person name="Henrissat B."/>
            <person name="Morin E."/>
            <person name="Kohler A."/>
            <person name="Barry K."/>
            <person name="LaButti K."/>
            <person name="Morin E."/>
            <person name="Salamov A."/>
            <person name="Lipzen A."/>
            <person name="Mereny Z."/>
            <person name="Hegedus B."/>
            <person name="Baldrian P."/>
            <person name="Stursova M."/>
            <person name="Weitz H."/>
            <person name="Taylor A."/>
            <person name="Grigoriev I.V."/>
            <person name="Nagy L.G."/>
            <person name="Martin F."/>
            <person name="Kauserud H."/>
        </authorList>
    </citation>
    <scope>NUCLEOTIDE SEQUENCE</scope>
    <source>
        <strain evidence="2">CBHHK067</strain>
    </source>
</reference>
<dbReference type="EMBL" id="JARKIE010000032">
    <property type="protein sequence ID" value="KAJ7696933.1"/>
    <property type="molecule type" value="Genomic_DNA"/>
</dbReference>
<accession>A0AAD7GP32</accession>
<organism evidence="2 3">
    <name type="scientific">Mycena rosella</name>
    <name type="common">Pink bonnet</name>
    <name type="synonym">Agaricus rosellus</name>
    <dbReference type="NCBI Taxonomy" id="1033263"/>
    <lineage>
        <taxon>Eukaryota</taxon>
        <taxon>Fungi</taxon>
        <taxon>Dikarya</taxon>
        <taxon>Basidiomycota</taxon>
        <taxon>Agaricomycotina</taxon>
        <taxon>Agaricomycetes</taxon>
        <taxon>Agaricomycetidae</taxon>
        <taxon>Agaricales</taxon>
        <taxon>Marasmiineae</taxon>
        <taxon>Mycenaceae</taxon>
        <taxon>Mycena</taxon>
    </lineage>
</organism>
<dbReference type="Proteomes" id="UP001221757">
    <property type="component" value="Unassembled WGS sequence"/>
</dbReference>